<evidence type="ECO:0000313" key="2">
    <source>
        <dbReference type="WBParaSite" id="ES5_v2.g17276.t1"/>
    </source>
</evidence>
<proteinExistence type="predicted"/>
<sequence length="373" mass="41223">MPKKKVNNNSKYFHYYSVEDGSDVVSGGGNEMKTDWRSIMISNIVAFLGSVTMSSITPTVWPYMKKIDVNTTENLYGFIRGLYAFGNVIFSMLSGYLSNKASDTRPAMIIGKFITILAALAYLFVEVFQSFHVALFIAFEFLLGTSSGICSVFRTHIAMASTETDRSRAFGITQLATASGFVVGPLLQVIFSQISYPGISLFAGTHFNLYTAPIVLAASTSIIGIILLFCCFDGRMRVRDLPTPIFTDDVALGTVDEDTFLETSTTKTTTKSVIIENDKKPKYDTIAVIVVIFVKLSTEIVILNLITICPPYAMTAFQWSSEDTIIFQSAIMGSIGVLSISFALAYVFFKLGKRNIVVCVTFVLRHNCRFETF</sequence>
<dbReference type="Proteomes" id="UP000887579">
    <property type="component" value="Unplaced"/>
</dbReference>
<name>A0AC34FJP4_9BILA</name>
<reference evidence="2" key="1">
    <citation type="submission" date="2022-11" db="UniProtKB">
        <authorList>
            <consortium name="WormBaseParasite"/>
        </authorList>
    </citation>
    <scope>IDENTIFICATION</scope>
</reference>
<protein>
    <submittedName>
        <fullName evidence="2">Major facilitator superfamily (MFS) profile domain-containing protein</fullName>
    </submittedName>
</protein>
<organism evidence="1 2">
    <name type="scientific">Panagrolaimus sp. ES5</name>
    <dbReference type="NCBI Taxonomy" id="591445"/>
    <lineage>
        <taxon>Eukaryota</taxon>
        <taxon>Metazoa</taxon>
        <taxon>Ecdysozoa</taxon>
        <taxon>Nematoda</taxon>
        <taxon>Chromadorea</taxon>
        <taxon>Rhabditida</taxon>
        <taxon>Tylenchina</taxon>
        <taxon>Panagrolaimomorpha</taxon>
        <taxon>Panagrolaimoidea</taxon>
        <taxon>Panagrolaimidae</taxon>
        <taxon>Panagrolaimus</taxon>
    </lineage>
</organism>
<accession>A0AC34FJP4</accession>
<evidence type="ECO:0000313" key="1">
    <source>
        <dbReference type="Proteomes" id="UP000887579"/>
    </source>
</evidence>
<dbReference type="WBParaSite" id="ES5_v2.g17276.t1">
    <property type="protein sequence ID" value="ES5_v2.g17276.t1"/>
    <property type="gene ID" value="ES5_v2.g17276"/>
</dbReference>